<evidence type="ECO:0000313" key="1">
    <source>
        <dbReference type="EMBL" id="KAJ8042242.1"/>
    </source>
</evidence>
<comment type="caution">
    <text evidence="1">The sequence shown here is derived from an EMBL/GenBank/DDBJ whole genome shotgun (WGS) entry which is preliminary data.</text>
</comment>
<protein>
    <submittedName>
        <fullName evidence="1">Uncharacterized protein</fullName>
    </submittedName>
</protein>
<dbReference type="Proteomes" id="UP001152320">
    <property type="component" value="Chromosome 5"/>
</dbReference>
<keyword evidence="2" id="KW-1185">Reference proteome</keyword>
<dbReference type="EMBL" id="JAIZAY010000005">
    <property type="protein sequence ID" value="KAJ8042242.1"/>
    <property type="molecule type" value="Genomic_DNA"/>
</dbReference>
<evidence type="ECO:0000313" key="2">
    <source>
        <dbReference type="Proteomes" id="UP001152320"/>
    </source>
</evidence>
<accession>A0A9Q1CBK0</accession>
<dbReference type="AlphaFoldDB" id="A0A9Q1CBK0"/>
<reference evidence="1" key="1">
    <citation type="submission" date="2021-10" db="EMBL/GenBank/DDBJ databases">
        <title>Tropical sea cucumber genome reveals ecological adaptation and Cuvierian tubules defense mechanism.</title>
        <authorList>
            <person name="Chen T."/>
        </authorList>
    </citation>
    <scope>NUCLEOTIDE SEQUENCE</scope>
    <source>
        <strain evidence="1">Nanhai2018</strain>
        <tissue evidence="1">Muscle</tissue>
    </source>
</reference>
<gene>
    <name evidence="1" type="ORF">HOLleu_13251</name>
</gene>
<organism evidence="1 2">
    <name type="scientific">Holothuria leucospilota</name>
    <name type="common">Black long sea cucumber</name>
    <name type="synonym">Mertensiothuria leucospilota</name>
    <dbReference type="NCBI Taxonomy" id="206669"/>
    <lineage>
        <taxon>Eukaryota</taxon>
        <taxon>Metazoa</taxon>
        <taxon>Echinodermata</taxon>
        <taxon>Eleutherozoa</taxon>
        <taxon>Echinozoa</taxon>
        <taxon>Holothuroidea</taxon>
        <taxon>Aspidochirotacea</taxon>
        <taxon>Aspidochirotida</taxon>
        <taxon>Holothuriidae</taxon>
        <taxon>Holothuria</taxon>
    </lineage>
</organism>
<sequence>MICWHSSNEDGSLFHAYLKTFPKAVGLLAVMRRFIVTELRLLPFPLQKCHKKSSTVLKSLAFQFDVWRWLSGPLSRSSRMMLARAK</sequence>
<name>A0A9Q1CBK0_HOLLE</name>
<proteinExistence type="predicted"/>